<dbReference type="EMBL" id="KQ416813">
    <property type="protein sequence ID" value="KOF95064.1"/>
    <property type="molecule type" value="Genomic_DNA"/>
</dbReference>
<protein>
    <submittedName>
        <fullName evidence="2">Uncharacterized protein</fullName>
    </submittedName>
</protein>
<accession>A0A0L8I0V2</accession>
<dbReference type="STRING" id="37653.A0A0L8I0V2"/>
<feature type="compositionally biased region" description="Low complexity" evidence="1">
    <location>
        <begin position="140"/>
        <end position="155"/>
    </location>
</feature>
<feature type="region of interest" description="Disordered" evidence="1">
    <location>
        <begin position="124"/>
        <end position="166"/>
    </location>
</feature>
<feature type="region of interest" description="Disordered" evidence="1">
    <location>
        <begin position="75"/>
        <end position="106"/>
    </location>
</feature>
<organism evidence="2">
    <name type="scientific">Octopus bimaculoides</name>
    <name type="common">California two-spotted octopus</name>
    <dbReference type="NCBI Taxonomy" id="37653"/>
    <lineage>
        <taxon>Eukaryota</taxon>
        <taxon>Metazoa</taxon>
        <taxon>Spiralia</taxon>
        <taxon>Lophotrochozoa</taxon>
        <taxon>Mollusca</taxon>
        <taxon>Cephalopoda</taxon>
        <taxon>Coleoidea</taxon>
        <taxon>Octopodiformes</taxon>
        <taxon>Octopoda</taxon>
        <taxon>Incirrata</taxon>
        <taxon>Octopodidae</taxon>
        <taxon>Octopus</taxon>
    </lineage>
</organism>
<proteinExistence type="predicted"/>
<feature type="compositionally biased region" description="Pro residues" evidence="1">
    <location>
        <begin position="1"/>
        <end position="15"/>
    </location>
</feature>
<name>A0A0L8I0V2_OCTBM</name>
<feature type="non-terminal residue" evidence="2">
    <location>
        <position position="1"/>
    </location>
</feature>
<reference evidence="2" key="1">
    <citation type="submission" date="2015-07" db="EMBL/GenBank/DDBJ databases">
        <title>MeaNS - Measles Nucleotide Surveillance Program.</title>
        <authorList>
            <person name="Tran T."/>
            <person name="Druce J."/>
        </authorList>
    </citation>
    <scope>NUCLEOTIDE SEQUENCE</scope>
    <source>
        <strain evidence="2">UCB-OBI-ISO-001</strain>
        <tissue evidence="2">Gonad</tissue>
    </source>
</reference>
<feature type="region of interest" description="Disordered" evidence="1">
    <location>
        <begin position="1"/>
        <end position="21"/>
    </location>
</feature>
<gene>
    <name evidence="2" type="ORF">OCBIM_22039681mg</name>
</gene>
<dbReference type="AlphaFoldDB" id="A0A0L8I0V2"/>
<evidence type="ECO:0000256" key="1">
    <source>
        <dbReference type="SAM" id="MobiDB-lite"/>
    </source>
</evidence>
<sequence>PHAPPPDAPSPPPPARASGDALLSCVPPLHMSNIPEVSPLRRFPILSHPAVAAPLQFYEGPAGYYGPTPSVYIPTSPPLSLSTPSTPSTPEYPPPSHRGRLPPATPHQLLRALHLSPLRSHACHSKQVEAPTRPISNVQRSASPLPPRLRSAPPLRCIPLPSSKKW</sequence>
<evidence type="ECO:0000313" key="2">
    <source>
        <dbReference type="EMBL" id="KOF95064.1"/>
    </source>
</evidence>
<feature type="compositionally biased region" description="Low complexity" evidence="1">
    <location>
        <begin position="78"/>
        <end position="89"/>
    </location>
</feature>